<evidence type="ECO:0000313" key="1">
    <source>
        <dbReference type="EMBL" id="RKK24697.1"/>
    </source>
</evidence>
<sequence>MWLALGLWNRVGRDAMNFSQTLQPDFVPIAGLSVRAEWPSCIKVHKRWKDISSTLSTSSVDTVRKYPTDETEALSSNNFYGKVDLNFRRLDKTYDQSLRAPSGKDA</sequence>
<gene>
    <name evidence="1" type="ORF">BFJ65_g2626</name>
</gene>
<protein>
    <submittedName>
        <fullName evidence="1">Uncharacterized protein</fullName>
    </submittedName>
</protein>
<reference evidence="1 2" key="1">
    <citation type="journal article" date="2018" name="Sci. Rep.">
        <title>Characterisation of pathogen-specific regions and novel effector candidates in Fusarium oxysporum f. sp. cepae.</title>
        <authorList>
            <person name="Armitage A.D."/>
            <person name="Taylor A."/>
            <person name="Sobczyk M.K."/>
            <person name="Baxter L."/>
            <person name="Greenfield B.P."/>
            <person name="Bates H.J."/>
            <person name="Wilson F."/>
            <person name="Jackson A.C."/>
            <person name="Ott S."/>
            <person name="Harrison R.J."/>
            <person name="Clarkson J.P."/>
        </authorList>
    </citation>
    <scope>NUCLEOTIDE SEQUENCE [LARGE SCALE GENOMIC DNA]</scope>
    <source>
        <strain evidence="1 2">FoC_Fus2</strain>
    </source>
</reference>
<dbReference type="AlphaFoldDB" id="A0A3L6NXV3"/>
<dbReference type="EMBL" id="MRCU01000002">
    <property type="protein sequence ID" value="RKK24697.1"/>
    <property type="molecule type" value="Genomic_DNA"/>
</dbReference>
<accession>A0A3L6NXV3</accession>
<dbReference type="Proteomes" id="UP000270866">
    <property type="component" value="Chromosome 4"/>
</dbReference>
<proteinExistence type="predicted"/>
<evidence type="ECO:0000313" key="2">
    <source>
        <dbReference type="Proteomes" id="UP000270866"/>
    </source>
</evidence>
<organism evidence="1 2">
    <name type="scientific">Fusarium oxysporum f. sp. cepae</name>
    <dbReference type="NCBI Taxonomy" id="396571"/>
    <lineage>
        <taxon>Eukaryota</taxon>
        <taxon>Fungi</taxon>
        <taxon>Dikarya</taxon>
        <taxon>Ascomycota</taxon>
        <taxon>Pezizomycotina</taxon>
        <taxon>Sordariomycetes</taxon>
        <taxon>Hypocreomycetidae</taxon>
        <taxon>Hypocreales</taxon>
        <taxon>Nectriaceae</taxon>
        <taxon>Fusarium</taxon>
        <taxon>Fusarium oxysporum species complex</taxon>
    </lineage>
</organism>
<comment type="caution">
    <text evidence="1">The sequence shown here is derived from an EMBL/GenBank/DDBJ whole genome shotgun (WGS) entry which is preliminary data.</text>
</comment>
<name>A0A3L6NXV3_FUSOX</name>